<dbReference type="FunFam" id="3.40.50.12780:FF:000012">
    <property type="entry name" value="Non-ribosomal peptide synthetase"/>
    <property type="match status" value="1"/>
</dbReference>
<dbReference type="PROSITE" id="PS00455">
    <property type="entry name" value="AMP_BINDING"/>
    <property type="match status" value="1"/>
</dbReference>
<dbReference type="Gene3D" id="2.30.38.10">
    <property type="entry name" value="Luciferase, Domain 3"/>
    <property type="match status" value="1"/>
</dbReference>
<dbReference type="PANTHER" id="PTHR45527">
    <property type="entry name" value="NONRIBOSOMAL PEPTIDE SYNTHETASE"/>
    <property type="match status" value="1"/>
</dbReference>
<evidence type="ECO:0000313" key="5">
    <source>
        <dbReference type="EMBL" id="MBB6081982.1"/>
    </source>
</evidence>
<dbReference type="PANTHER" id="PTHR45527:SF1">
    <property type="entry name" value="FATTY ACID SYNTHASE"/>
    <property type="match status" value="1"/>
</dbReference>
<evidence type="ECO:0000256" key="1">
    <source>
        <dbReference type="ARBA" id="ARBA00001957"/>
    </source>
</evidence>
<comment type="cofactor">
    <cofactor evidence="1">
        <name>pantetheine 4'-phosphate</name>
        <dbReference type="ChEBI" id="CHEBI:47942"/>
    </cofactor>
</comment>
<dbReference type="InterPro" id="IPR020845">
    <property type="entry name" value="AMP-binding_CS"/>
</dbReference>
<dbReference type="NCBIfam" id="TIGR01733">
    <property type="entry name" value="AA-adenyl-dom"/>
    <property type="match status" value="1"/>
</dbReference>
<keyword evidence="3" id="KW-0597">Phosphoprotein</keyword>
<dbReference type="FunFam" id="3.40.50.980:FF:000001">
    <property type="entry name" value="Non-ribosomal peptide synthetase"/>
    <property type="match status" value="1"/>
</dbReference>
<keyword evidence="2" id="KW-0596">Phosphopantetheine</keyword>
<evidence type="ECO:0000259" key="4">
    <source>
        <dbReference type="Pfam" id="PF00501"/>
    </source>
</evidence>
<accession>A0A7W9WKA7</accession>
<dbReference type="FunFam" id="2.30.38.10:FF:000001">
    <property type="entry name" value="Non-ribosomal peptide synthetase PvdI"/>
    <property type="match status" value="1"/>
</dbReference>
<organism evidence="5 6">
    <name type="scientific">Streptomyces paradoxus</name>
    <dbReference type="NCBI Taxonomy" id="66375"/>
    <lineage>
        <taxon>Bacteria</taxon>
        <taxon>Bacillati</taxon>
        <taxon>Actinomycetota</taxon>
        <taxon>Actinomycetes</taxon>
        <taxon>Kitasatosporales</taxon>
        <taxon>Streptomycetaceae</taxon>
        <taxon>Streptomyces</taxon>
    </lineage>
</organism>
<name>A0A7W9WKA7_9ACTN</name>
<sequence length="396" mass="40412">MPELFEAQVVRTPDAVAVVADGVEVSYAELDARADRLACLLVGQGVGPESLVAVVLERGVDLLVAVLGVLKAGAAFLPVDPAYPAERVAHMLGDARPVVVVGAVGTVGSVPASVSVLLIDAVETVAALADVAAVSPVAGRGAWLSACPAYVIYTSGSTGRPKGVVVSHAGFANMRAAAVARFGVGPGSRVAQFASLSFDNFCLEWSLALTSGAALVVVPAERRLGRELAGFFAEQQVTHATLPPAVLAGLEAGSVAEGVVLEVGGEACSPELVERWSGGGRVLFNTYGPTETTVDAVVWRCVPGGGEVPIGSPIGNARAYVVDGFLGPVPVGAVGELYIAGAGVARGYVGRAGLTAERFVADPFGGPGERMYRTGDLARWDARGRLVFVGRADEQV</sequence>
<dbReference type="Proteomes" id="UP000591537">
    <property type="component" value="Unassembled WGS sequence"/>
</dbReference>
<dbReference type="GO" id="GO:0043041">
    <property type="term" value="P:amino acid activation for nonribosomal peptide biosynthetic process"/>
    <property type="evidence" value="ECO:0007669"/>
    <property type="project" value="TreeGrafter"/>
</dbReference>
<evidence type="ECO:0000256" key="3">
    <source>
        <dbReference type="ARBA" id="ARBA00022553"/>
    </source>
</evidence>
<dbReference type="EMBL" id="JACHGV010000041">
    <property type="protein sequence ID" value="MBB6081982.1"/>
    <property type="molecule type" value="Genomic_DNA"/>
</dbReference>
<feature type="non-terminal residue" evidence="5">
    <location>
        <position position="396"/>
    </location>
</feature>
<protein>
    <submittedName>
        <fullName evidence="5">Amino acid adenylation domain-containing protein</fullName>
    </submittedName>
</protein>
<dbReference type="GO" id="GO:0005737">
    <property type="term" value="C:cytoplasm"/>
    <property type="evidence" value="ECO:0007669"/>
    <property type="project" value="TreeGrafter"/>
</dbReference>
<gene>
    <name evidence="5" type="ORF">HNR57_007947</name>
</gene>
<evidence type="ECO:0000256" key="2">
    <source>
        <dbReference type="ARBA" id="ARBA00022450"/>
    </source>
</evidence>
<dbReference type="AlphaFoldDB" id="A0A7W9WKA7"/>
<dbReference type="InterPro" id="IPR010071">
    <property type="entry name" value="AA_adenyl_dom"/>
</dbReference>
<dbReference type="Gene3D" id="3.40.50.980">
    <property type="match status" value="2"/>
</dbReference>
<dbReference type="SUPFAM" id="SSF56801">
    <property type="entry name" value="Acetyl-CoA synthetase-like"/>
    <property type="match status" value="1"/>
</dbReference>
<feature type="domain" description="AMP-dependent synthetase/ligase" evidence="4">
    <location>
        <begin position="5"/>
        <end position="348"/>
    </location>
</feature>
<dbReference type="InterPro" id="IPR000873">
    <property type="entry name" value="AMP-dep_synth/lig_dom"/>
</dbReference>
<keyword evidence="6" id="KW-1185">Reference proteome</keyword>
<reference evidence="5 6" key="1">
    <citation type="submission" date="2020-08" db="EMBL/GenBank/DDBJ databases">
        <title>Genomic Encyclopedia of Type Strains, Phase IV (KMG-IV): sequencing the most valuable type-strain genomes for metagenomic binning, comparative biology and taxonomic classification.</title>
        <authorList>
            <person name="Goeker M."/>
        </authorList>
    </citation>
    <scope>NUCLEOTIDE SEQUENCE [LARGE SCALE GENOMIC DNA]</scope>
    <source>
        <strain evidence="5 6">DSM 43350</strain>
    </source>
</reference>
<dbReference type="GO" id="GO:0031177">
    <property type="term" value="F:phosphopantetheine binding"/>
    <property type="evidence" value="ECO:0007669"/>
    <property type="project" value="TreeGrafter"/>
</dbReference>
<dbReference type="RefSeq" id="WP_184568191.1">
    <property type="nucleotide sequence ID" value="NZ_JACHGV010000041.1"/>
</dbReference>
<proteinExistence type="predicted"/>
<dbReference type="GO" id="GO:0044550">
    <property type="term" value="P:secondary metabolite biosynthetic process"/>
    <property type="evidence" value="ECO:0007669"/>
    <property type="project" value="TreeGrafter"/>
</dbReference>
<comment type="caution">
    <text evidence="5">The sequence shown here is derived from an EMBL/GenBank/DDBJ whole genome shotgun (WGS) entry which is preliminary data.</text>
</comment>
<dbReference type="Pfam" id="PF00501">
    <property type="entry name" value="AMP-binding"/>
    <property type="match status" value="1"/>
</dbReference>
<evidence type="ECO:0000313" key="6">
    <source>
        <dbReference type="Proteomes" id="UP000591537"/>
    </source>
</evidence>